<accession>A0A6N2BKM3</accession>
<dbReference type="InterPro" id="IPR011990">
    <property type="entry name" value="TPR-like_helical_dom_sf"/>
</dbReference>
<dbReference type="FunFam" id="1.25.40.10:FF:000344">
    <property type="entry name" value="Pentatricopeptide repeat-containing protein"/>
    <property type="match status" value="1"/>
</dbReference>
<feature type="repeat" description="PPR" evidence="2">
    <location>
        <begin position="321"/>
        <end position="355"/>
    </location>
</feature>
<evidence type="ECO:0000256" key="2">
    <source>
        <dbReference type="PROSITE-ProRule" id="PRU00708"/>
    </source>
</evidence>
<feature type="repeat" description="PPR" evidence="2">
    <location>
        <begin position="422"/>
        <end position="452"/>
    </location>
</feature>
<dbReference type="EMBL" id="RXGB01002289">
    <property type="protein sequence ID" value="TMW95596.1"/>
    <property type="molecule type" value="Genomic_DNA"/>
</dbReference>
<feature type="repeat" description="PPR" evidence="2">
    <location>
        <begin position="158"/>
        <end position="192"/>
    </location>
</feature>
<dbReference type="Pfam" id="PF13041">
    <property type="entry name" value="PPR_2"/>
    <property type="match status" value="2"/>
</dbReference>
<sequence>MSRFHKQNVMHAKLCRKFINFELVKKCSVQLLSKRQQNCFFSKYFSSTIKPHQEDEFNSKIIFISNQAQTEISSEIALFKYFQILNSGSNPSAYSLVNLIRSCTNLGWFSHGEQLHCCILKSGYVSNVFVTTALVNFYVKFQLLVNAQQLFDEMTEPNVVTWNTLISGYVRSGKFTAALSLFIQLERSELCSDSYTFTAVLSACGSLGLVQLGKLIHSKIVKFGVDCSIVVSNSLIDMYGKCSSVEESTRVFNSIMEKDTISWNSVIAANTRNKRLDQAFDFLRQMPEPDMVSYNEVISGVAQFGNIEDAVDMLSRMPNANSSSWNSIITGYVNRGRAEEALLFFQNMHVSNVLMDQFTFSSILSGIANIAAITWGKLIHCCTVKYGVNETVVVGTALVDMYSKCGQMNEADILFGWLPVKNLITWNTIISGHGHNSNSDEVIRLFEQLKSVKELQPDGITFVNVLAACWHNRMSCEAANDYFELMVNDYGISPMPEHCSSMIKLMGQEGDVSKAEKMIYELGFENCGLVWKALLGASVTCGNTEIAEVAAAKVIELEGDNEFVYVLMSNMYALHKKWIDVGDMREKMKEKRVKKEAGRSWIEVENSNSVTSVI</sequence>
<dbReference type="PANTHER" id="PTHR47926:SF347">
    <property type="entry name" value="PENTATRICOPEPTIDE REPEAT-CONTAINING PROTEIN"/>
    <property type="match status" value="1"/>
</dbReference>
<dbReference type="AlphaFoldDB" id="A0A6N2BKM3"/>
<evidence type="ECO:0008006" key="4">
    <source>
        <dbReference type="Google" id="ProtNLM"/>
    </source>
</evidence>
<comment type="caution">
    <text evidence="3">The sequence shown here is derived from an EMBL/GenBank/DDBJ whole genome shotgun (WGS) entry which is preliminary data.</text>
</comment>
<dbReference type="PANTHER" id="PTHR47926">
    <property type="entry name" value="PENTATRICOPEPTIDE REPEAT-CONTAINING PROTEIN"/>
    <property type="match status" value="1"/>
</dbReference>
<reference evidence="3" key="1">
    <citation type="submission" date="2019-05" db="EMBL/GenBank/DDBJ databases">
        <title>The de novo reference genome and transcriptome assemblies of the wild tomato species Solanum chilense.</title>
        <authorList>
            <person name="Stam R."/>
            <person name="Nosenko T."/>
            <person name="Hoerger A.C."/>
            <person name="Stephan W."/>
            <person name="Seidel M.A."/>
            <person name="Kuhn J.M.M."/>
            <person name="Haberer G."/>
            <person name="Tellier A."/>
        </authorList>
    </citation>
    <scope>NUCLEOTIDE SEQUENCE</scope>
    <source>
        <tissue evidence="3">Mature leaves</tissue>
    </source>
</reference>
<dbReference type="PROSITE" id="PS51375">
    <property type="entry name" value="PPR"/>
    <property type="match status" value="4"/>
</dbReference>
<dbReference type="NCBIfam" id="TIGR00756">
    <property type="entry name" value="PPR"/>
    <property type="match status" value="3"/>
</dbReference>
<name>A0A6N2BKM3_SOLCI</name>
<proteinExistence type="predicted"/>
<organism evidence="3">
    <name type="scientific">Solanum chilense</name>
    <name type="common">Tomato</name>
    <name type="synonym">Lycopersicon chilense</name>
    <dbReference type="NCBI Taxonomy" id="4083"/>
    <lineage>
        <taxon>Eukaryota</taxon>
        <taxon>Viridiplantae</taxon>
        <taxon>Streptophyta</taxon>
        <taxon>Embryophyta</taxon>
        <taxon>Tracheophyta</taxon>
        <taxon>Spermatophyta</taxon>
        <taxon>Magnoliopsida</taxon>
        <taxon>eudicotyledons</taxon>
        <taxon>Gunneridae</taxon>
        <taxon>Pentapetalae</taxon>
        <taxon>asterids</taxon>
        <taxon>lamiids</taxon>
        <taxon>Solanales</taxon>
        <taxon>Solanaceae</taxon>
        <taxon>Solanoideae</taxon>
        <taxon>Solaneae</taxon>
        <taxon>Solanum</taxon>
        <taxon>Solanum subgen. Lycopersicon</taxon>
    </lineage>
</organism>
<protein>
    <recommendedName>
        <fullName evidence="4">Pentacotripeptide-repeat region of PRORP domain-containing protein</fullName>
    </recommendedName>
</protein>
<dbReference type="InterPro" id="IPR002885">
    <property type="entry name" value="PPR_rpt"/>
</dbReference>
<dbReference type="GO" id="GO:0009451">
    <property type="term" value="P:RNA modification"/>
    <property type="evidence" value="ECO:0007669"/>
    <property type="project" value="InterPro"/>
</dbReference>
<evidence type="ECO:0000256" key="1">
    <source>
        <dbReference type="ARBA" id="ARBA00022737"/>
    </source>
</evidence>
<dbReference type="InterPro" id="IPR046848">
    <property type="entry name" value="E_motif"/>
</dbReference>
<dbReference type="InterPro" id="IPR046960">
    <property type="entry name" value="PPR_At4g14850-like_plant"/>
</dbReference>
<feature type="repeat" description="PPR" evidence="2">
    <location>
        <begin position="259"/>
        <end position="293"/>
    </location>
</feature>
<dbReference type="FunFam" id="1.25.40.10:FF:000090">
    <property type="entry name" value="Pentatricopeptide repeat-containing protein, chloroplastic"/>
    <property type="match status" value="1"/>
</dbReference>
<dbReference type="Gene3D" id="1.25.40.10">
    <property type="entry name" value="Tetratricopeptide repeat domain"/>
    <property type="match status" value="4"/>
</dbReference>
<keyword evidence="1" id="KW-0677">Repeat</keyword>
<dbReference type="GO" id="GO:0003723">
    <property type="term" value="F:RNA binding"/>
    <property type="evidence" value="ECO:0007669"/>
    <property type="project" value="InterPro"/>
</dbReference>
<evidence type="ECO:0000313" key="3">
    <source>
        <dbReference type="EMBL" id="TMW95596.1"/>
    </source>
</evidence>
<dbReference type="Pfam" id="PF20431">
    <property type="entry name" value="E_motif"/>
    <property type="match status" value="1"/>
</dbReference>
<gene>
    <name evidence="3" type="ORF">EJD97_008616</name>
</gene>
<dbReference type="Pfam" id="PF01535">
    <property type="entry name" value="PPR"/>
    <property type="match status" value="6"/>
</dbReference>